<protein>
    <submittedName>
        <fullName evidence="2">Uncharacterized protein</fullName>
    </submittedName>
</protein>
<reference evidence="2 3" key="1">
    <citation type="journal article" date="2018" name="Front. Plant Sci.">
        <title>Red Clover (Trifolium pratense) and Zigzag Clover (T. medium) - A Picture of Genomic Similarities and Differences.</title>
        <authorList>
            <person name="Dluhosova J."/>
            <person name="Istvanek J."/>
            <person name="Nedelnik J."/>
            <person name="Repkova J."/>
        </authorList>
    </citation>
    <scope>NUCLEOTIDE SEQUENCE [LARGE SCALE GENOMIC DNA]</scope>
    <source>
        <strain evidence="3">cv. 10/8</strain>
        <tissue evidence="2">Leaf</tissue>
    </source>
</reference>
<dbReference type="Proteomes" id="UP000265520">
    <property type="component" value="Unassembled WGS sequence"/>
</dbReference>
<accession>A0A392RFL0</accession>
<proteinExistence type="predicted"/>
<evidence type="ECO:0000313" key="2">
    <source>
        <dbReference type="EMBL" id="MCI34616.1"/>
    </source>
</evidence>
<dbReference type="EMBL" id="LXQA010215491">
    <property type="protein sequence ID" value="MCI34616.1"/>
    <property type="molecule type" value="Genomic_DNA"/>
</dbReference>
<name>A0A392RFL0_9FABA</name>
<sequence>IMVRQTITLLLPSVLAAEAEPEAVIEQAEEVVIETEANDGKQAEEV</sequence>
<organism evidence="2 3">
    <name type="scientific">Trifolium medium</name>
    <dbReference type="NCBI Taxonomy" id="97028"/>
    <lineage>
        <taxon>Eukaryota</taxon>
        <taxon>Viridiplantae</taxon>
        <taxon>Streptophyta</taxon>
        <taxon>Embryophyta</taxon>
        <taxon>Tracheophyta</taxon>
        <taxon>Spermatophyta</taxon>
        <taxon>Magnoliopsida</taxon>
        <taxon>eudicotyledons</taxon>
        <taxon>Gunneridae</taxon>
        <taxon>Pentapetalae</taxon>
        <taxon>rosids</taxon>
        <taxon>fabids</taxon>
        <taxon>Fabales</taxon>
        <taxon>Fabaceae</taxon>
        <taxon>Papilionoideae</taxon>
        <taxon>50 kb inversion clade</taxon>
        <taxon>NPAAA clade</taxon>
        <taxon>Hologalegina</taxon>
        <taxon>IRL clade</taxon>
        <taxon>Trifolieae</taxon>
        <taxon>Trifolium</taxon>
    </lineage>
</organism>
<feature type="non-terminal residue" evidence="2">
    <location>
        <position position="1"/>
    </location>
</feature>
<comment type="caution">
    <text evidence="2">The sequence shown here is derived from an EMBL/GenBank/DDBJ whole genome shotgun (WGS) entry which is preliminary data.</text>
</comment>
<evidence type="ECO:0000313" key="3">
    <source>
        <dbReference type="Proteomes" id="UP000265520"/>
    </source>
</evidence>
<evidence type="ECO:0000256" key="1">
    <source>
        <dbReference type="SAM" id="SignalP"/>
    </source>
</evidence>
<keyword evidence="3" id="KW-1185">Reference proteome</keyword>
<feature type="signal peptide" evidence="1">
    <location>
        <begin position="1"/>
        <end position="16"/>
    </location>
</feature>
<dbReference type="AlphaFoldDB" id="A0A392RFL0"/>
<keyword evidence="1" id="KW-0732">Signal</keyword>
<feature type="chain" id="PRO_5017244088" evidence="1">
    <location>
        <begin position="17"/>
        <end position="46"/>
    </location>
</feature>